<dbReference type="EMBL" id="PPTT01000007">
    <property type="protein sequence ID" value="RDB69862.1"/>
    <property type="molecule type" value="Genomic_DNA"/>
</dbReference>
<name>A0A3N0J1D5_9ACTN</name>
<feature type="transmembrane region" description="Helical" evidence="1">
    <location>
        <begin position="6"/>
        <end position="26"/>
    </location>
</feature>
<reference evidence="5" key="2">
    <citation type="submission" date="2018-05" db="EMBL/GenBank/DDBJ databases">
        <title>Genome Sequencing of selected type strains of the family Eggerthellaceae.</title>
        <authorList>
            <person name="Danylec N."/>
            <person name="Stoll D.A."/>
            <person name="Doetsch A."/>
            <person name="Huch M."/>
        </authorList>
    </citation>
    <scope>NUCLEOTIDE SEQUENCE [LARGE SCALE GENOMIC DNA]</scope>
    <source>
        <strain evidence="5">DSM 16107</strain>
    </source>
</reference>
<reference evidence="3" key="3">
    <citation type="journal article" date="2019" name="Microbiol. Resour. Announc.">
        <title>Draft Genome Sequences of Type Strains of Gordonibacter faecihominis, Paraeggerthella hongkongensis, Parvibacter caecicola,Slackia equolifaciens, Slackia faecicanis, and Slackia isoflavoniconvertens.</title>
        <authorList>
            <person name="Danylec N."/>
            <person name="Stoll D.A."/>
            <person name="Dotsch A."/>
            <person name="Huch M."/>
        </authorList>
    </citation>
    <scope>NUCLEOTIDE SEQUENCE</scope>
    <source>
        <strain evidence="3">DSM 16107</strain>
    </source>
</reference>
<dbReference type="OrthoDB" id="9990194at2"/>
<evidence type="ECO:0000313" key="3">
    <source>
        <dbReference type="EMBL" id="RNM42776.1"/>
    </source>
</evidence>
<proteinExistence type="predicted"/>
<gene>
    <name evidence="2" type="ORF">C1876_05575</name>
    <name evidence="3" type="ORF">DMP09_03295</name>
</gene>
<sequence length="78" mass="7851">MKSKGFKIIVGVLVAIIVVLGGLLVVKTMGLAGGANATTQDGKVIPEGAVADDPSLPLPTEGKNGEIITVVPKDNNEA</sequence>
<evidence type="ECO:0000256" key="1">
    <source>
        <dbReference type="SAM" id="Phobius"/>
    </source>
</evidence>
<evidence type="ECO:0000313" key="2">
    <source>
        <dbReference type="EMBL" id="RDB69862.1"/>
    </source>
</evidence>
<dbReference type="RefSeq" id="WP_114545727.1">
    <property type="nucleotide sequence ID" value="NZ_CATYHD010000127.1"/>
</dbReference>
<protein>
    <submittedName>
        <fullName evidence="3">Uncharacterized protein</fullName>
    </submittedName>
</protein>
<keyword evidence="1" id="KW-0812">Transmembrane</keyword>
<keyword evidence="1" id="KW-0472">Membrane</keyword>
<keyword evidence="4" id="KW-1185">Reference proteome</keyword>
<accession>A0A3N0J1D5</accession>
<keyword evidence="1" id="KW-1133">Transmembrane helix</keyword>
<dbReference type="AlphaFoldDB" id="A0A3N0J1D5"/>
<dbReference type="Proteomes" id="UP000253817">
    <property type="component" value="Unassembled WGS sequence"/>
</dbReference>
<comment type="caution">
    <text evidence="3">The sequence shown here is derived from an EMBL/GenBank/DDBJ whole genome shotgun (WGS) entry which is preliminary data.</text>
</comment>
<evidence type="ECO:0000313" key="5">
    <source>
        <dbReference type="Proteomes" id="UP000270112"/>
    </source>
</evidence>
<organism evidence="3 5">
    <name type="scientific">Eggerthella sinensis</name>
    <dbReference type="NCBI Taxonomy" id="242230"/>
    <lineage>
        <taxon>Bacteria</taxon>
        <taxon>Bacillati</taxon>
        <taxon>Actinomycetota</taxon>
        <taxon>Coriobacteriia</taxon>
        <taxon>Eggerthellales</taxon>
        <taxon>Eggerthellaceae</taxon>
        <taxon>Eggerthella</taxon>
    </lineage>
</organism>
<evidence type="ECO:0000313" key="4">
    <source>
        <dbReference type="Proteomes" id="UP000253817"/>
    </source>
</evidence>
<dbReference type="Proteomes" id="UP000270112">
    <property type="component" value="Unassembled WGS sequence"/>
</dbReference>
<dbReference type="EMBL" id="QICC01000007">
    <property type="protein sequence ID" value="RNM42776.1"/>
    <property type="molecule type" value="Genomic_DNA"/>
</dbReference>
<reference evidence="2 4" key="1">
    <citation type="journal article" date="2018" name="Elife">
        <title>Discovery and characterization of a prevalent human gut bacterial enzyme sufficient for the inactivation of a family of plant toxins.</title>
        <authorList>
            <person name="Koppel N."/>
            <person name="Bisanz J.E."/>
            <person name="Pandelia M.E."/>
            <person name="Turnbaugh P.J."/>
            <person name="Balskus E.P."/>
        </authorList>
    </citation>
    <scope>NUCLEOTIDE SEQUENCE [LARGE SCALE GENOMIC DNA]</scope>
    <source>
        <strain evidence="2 4">DSM 16107</strain>
    </source>
</reference>